<comment type="similarity">
    <text evidence="1">Belongs to the 'phage' integrase family.</text>
</comment>
<dbReference type="Gene3D" id="1.10.150.130">
    <property type="match status" value="1"/>
</dbReference>
<dbReference type="InterPro" id="IPR002104">
    <property type="entry name" value="Integrase_catalytic"/>
</dbReference>
<name>A0ABW4MHR8_9SPHN</name>
<dbReference type="PANTHER" id="PTHR30629">
    <property type="entry name" value="PROPHAGE INTEGRASE"/>
    <property type="match status" value="1"/>
</dbReference>
<dbReference type="PROSITE" id="PS51898">
    <property type="entry name" value="TYR_RECOMBINASE"/>
    <property type="match status" value="1"/>
</dbReference>
<evidence type="ECO:0000256" key="3">
    <source>
        <dbReference type="ARBA" id="ARBA00023125"/>
    </source>
</evidence>
<sequence length="405" mass="46601">MKLALTQQSVEKIVPDSAIKEYRDVRLKGFLLRVTPNGSKSYYCELGRGQRIFVGRADALGLSEAREVARTYLADHFKGDDPRAKRAANALLPTLGEFLLGPYAIWARANQKAHAKNLDRLETAFRSFLGRRLDQLKAMDLETWKDDALQRGLSPETVRRDIASLKAAFNRAVDWELIAVSPIAKVKRPKTDPTPKVRFLTDDEERRLRVALDDREERMREERDRANEWRRSRGYPTLPDLRKLTYCDHIKPMVLLSLNTGMRRGEVFDLTWEHIDLANQMITVPAWASKSSQTRHIPMNKETLHCLSSWGEMSSADQKLIFENHLGERFGQIKTAWAGLLKQAGISNFRWHDLRHHFASKLVMSGVDLNTVRELLGHSDYKMTLRYAHLAPQHKRRAVELLDQA</sequence>
<dbReference type="RefSeq" id="WP_381513955.1">
    <property type="nucleotide sequence ID" value="NZ_JBHUEL010000008.1"/>
</dbReference>
<feature type="domain" description="Core-binding (CB)" evidence="7">
    <location>
        <begin position="93"/>
        <end position="173"/>
    </location>
</feature>
<dbReference type="InterPro" id="IPR011010">
    <property type="entry name" value="DNA_brk_join_enz"/>
</dbReference>
<dbReference type="Pfam" id="PF00589">
    <property type="entry name" value="Phage_integrase"/>
    <property type="match status" value="1"/>
</dbReference>
<reference evidence="9" key="1">
    <citation type="journal article" date="2019" name="Int. J. Syst. Evol. Microbiol.">
        <title>The Global Catalogue of Microorganisms (GCM) 10K type strain sequencing project: providing services to taxonomists for standard genome sequencing and annotation.</title>
        <authorList>
            <consortium name="The Broad Institute Genomics Platform"/>
            <consortium name="The Broad Institute Genome Sequencing Center for Infectious Disease"/>
            <person name="Wu L."/>
            <person name="Ma J."/>
        </authorList>
    </citation>
    <scope>NUCLEOTIDE SEQUENCE [LARGE SCALE GENOMIC DNA]</scope>
    <source>
        <strain evidence="9">CGMCC 1.12449</strain>
    </source>
</reference>
<dbReference type="CDD" id="cd00796">
    <property type="entry name" value="INT_Rci_Hp1_C"/>
    <property type="match status" value="1"/>
</dbReference>
<proteinExistence type="inferred from homology"/>
<dbReference type="Gene3D" id="3.30.160.390">
    <property type="entry name" value="Integrase, DNA-binding domain"/>
    <property type="match status" value="1"/>
</dbReference>
<keyword evidence="2" id="KW-0229">DNA integration</keyword>
<evidence type="ECO:0000259" key="7">
    <source>
        <dbReference type="PROSITE" id="PS51900"/>
    </source>
</evidence>
<dbReference type="InterPro" id="IPR010998">
    <property type="entry name" value="Integrase_recombinase_N"/>
</dbReference>
<evidence type="ECO:0000313" key="9">
    <source>
        <dbReference type="Proteomes" id="UP001597215"/>
    </source>
</evidence>
<keyword evidence="4" id="KW-0233">DNA recombination</keyword>
<dbReference type="Gene3D" id="1.10.443.10">
    <property type="entry name" value="Intergrase catalytic core"/>
    <property type="match status" value="1"/>
</dbReference>
<evidence type="ECO:0000256" key="2">
    <source>
        <dbReference type="ARBA" id="ARBA00022908"/>
    </source>
</evidence>
<dbReference type="PROSITE" id="PS51900">
    <property type="entry name" value="CB"/>
    <property type="match status" value="1"/>
</dbReference>
<dbReference type="InterPro" id="IPR044068">
    <property type="entry name" value="CB"/>
</dbReference>
<dbReference type="EMBL" id="JBHUEL010000008">
    <property type="protein sequence ID" value="MFD1767062.1"/>
    <property type="molecule type" value="Genomic_DNA"/>
</dbReference>
<dbReference type="InterPro" id="IPR038488">
    <property type="entry name" value="Integrase_DNA-bd_sf"/>
</dbReference>
<evidence type="ECO:0000259" key="6">
    <source>
        <dbReference type="PROSITE" id="PS51898"/>
    </source>
</evidence>
<dbReference type="InterPro" id="IPR013762">
    <property type="entry name" value="Integrase-like_cat_sf"/>
</dbReference>
<organism evidence="8 9">
    <name type="scientific">Sphingorhabdus buctiana</name>
    <dbReference type="NCBI Taxonomy" id="1508805"/>
    <lineage>
        <taxon>Bacteria</taxon>
        <taxon>Pseudomonadati</taxon>
        <taxon>Pseudomonadota</taxon>
        <taxon>Alphaproteobacteria</taxon>
        <taxon>Sphingomonadales</taxon>
        <taxon>Sphingomonadaceae</taxon>
        <taxon>Sphingorhabdus</taxon>
    </lineage>
</organism>
<feature type="domain" description="Tyr recombinase" evidence="6">
    <location>
        <begin position="231"/>
        <end position="400"/>
    </location>
</feature>
<dbReference type="InterPro" id="IPR050808">
    <property type="entry name" value="Phage_Integrase"/>
</dbReference>
<evidence type="ECO:0000313" key="8">
    <source>
        <dbReference type="EMBL" id="MFD1767062.1"/>
    </source>
</evidence>
<dbReference type="Proteomes" id="UP001597215">
    <property type="component" value="Unassembled WGS sequence"/>
</dbReference>
<evidence type="ECO:0000256" key="5">
    <source>
        <dbReference type="PROSITE-ProRule" id="PRU01248"/>
    </source>
</evidence>
<dbReference type="PANTHER" id="PTHR30629:SF2">
    <property type="entry name" value="PROPHAGE INTEGRASE INTS-RELATED"/>
    <property type="match status" value="1"/>
</dbReference>
<comment type="caution">
    <text evidence="8">The sequence shown here is derived from an EMBL/GenBank/DDBJ whole genome shotgun (WGS) entry which is preliminary data.</text>
</comment>
<dbReference type="SUPFAM" id="SSF56349">
    <property type="entry name" value="DNA breaking-rejoining enzymes"/>
    <property type="match status" value="1"/>
</dbReference>
<dbReference type="Pfam" id="PF13356">
    <property type="entry name" value="Arm-DNA-bind_3"/>
    <property type="match status" value="1"/>
</dbReference>
<gene>
    <name evidence="8" type="ORF">ACFSAG_09420</name>
</gene>
<dbReference type="InterPro" id="IPR025166">
    <property type="entry name" value="Integrase_DNA_bind_dom"/>
</dbReference>
<protein>
    <submittedName>
        <fullName evidence="8">Tyrosine-type recombinase/integrase</fullName>
    </submittedName>
</protein>
<keyword evidence="3 5" id="KW-0238">DNA-binding</keyword>
<accession>A0ABW4MHR8</accession>
<evidence type="ECO:0000256" key="1">
    <source>
        <dbReference type="ARBA" id="ARBA00008857"/>
    </source>
</evidence>
<evidence type="ECO:0000256" key="4">
    <source>
        <dbReference type="ARBA" id="ARBA00023172"/>
    </source>
</evidence>
<keyword evidence="9" id="KW-1185">Reference proteome</keyword>